<dbReference type="InterPro" id="IPR050909">
    <property type="entry name" value="Bact_Autotransporter_VF"/>
</dbReference>
<evidence type="ECO:0000256" key="2">
    <source>
        <dbReference type="ARBA" id="ARBA00022525"/>
    </source>
</evidence>
<dbReference type="SMART" id="SM00912">
    <property type="entry name" value="Haemagg_act"/>
    <property type="match status" value="1"/>
</dbReference>
<dbReference type="KEGG" id="rpe:RPE_3238"/>
<dbReference type="PANTHER" id="PTHR12338:SF8">
    <property type="entry name" value="HEME_HEMOPEXIN-BINDING PROTEIN"/>
    <property type="match status" value="1"/>
</dbReference>
<dbReference type="SUPFAM" id="SSF51126">
    <property type="entry name" value="Pectin lyase-like"/>
    <property type="match status" value="1"/>
</dbReference>
<accession>Q07LL2</accession>
<dbReference type="InterPro" id="IPR011050">
    <property type="entry name" value="Pectin_lyase_fold/virulence"/>
</dbReference>
<dbReference type="HOGENOM" id="CLU_000163_1_0_5"/>
<evidence type="ECO:0000313" key="6">
    <source>
        <dbReference type="EMBL" id="ABJ07172.1"/>
    </source>
</evidence>
<keyword evidence="3" id="KW-0732">Signal</keyword>
<evidence type="ECO:0000259" key="5">
    <source>
        <dbReference type="SMART" id="SM00912"/>
    </source>
</evidence>
<proteinExistence type="predicted"/>
<comment type="subcellular location">
    <subcellularLocation>
        <location evidence="1">Secreted</location>
    </subcellularLocation>
</comment>
<dbReference type="Pfam" id="PF05860">
    <property type="entry name" value="TPS"/>
    <property type="match status" value="1"/>
</dbReference>
<dbReference type="eggNOG" id="COG3210">
    <property type="taxonomic scope" value="Bacteria"/>
</dbReference>
<protein>
    <submittedName>
        <fullName evidence="6">Filamentous haemagglutinin family outer membrane protein</fullName>
    </submittedName>
</protein>
<name>Q07LL2_RHOP5</name>
<feature type="compositionally biased region" description="Basic and acidic residues" evidence="4">
    <location>
        <begin position="4599"/>
        <end position="4613"/>
    </location>
</feature>
<sequence length="4651" mass="475117">MGIQVMTGSNTTAHHRAQWHHARLPGQVSTGRRPRLGFPRQALLAGTSAIALMLAAPQPLAARSPMGSAQAVSAVAAAAAAQQAAAAQAAAAAAQAQTSLARAAGALQAMRKTQADARALAAQTPGAIPNGLRAGGLVPDPNIAADPSLWQNATLPTERVVDGRTLVDVRQTQSKAILNWQTFNVGRNTTLTFNQDAADWTVLNRVDASTGPSTILGQIHAKGGVYVINRNGIIFGGGAQVNVHALVASTLDVGALTDNRVTRDNFFLTNGIANAKSFSIFDPDSGGVASKTSSGGEVRVEAGASITTSIVDLDSPGFVYLFAKNVSNAGSITVPAGQASMVSGLSIELVPNGFSLFPTAVVPSGSTFRGTEFRIGGFPYVSSNGVITYGFPSGTGVISNSGLIEAPRGIVAMTGDRVTIESGSVISADTSISRNSMVLLHAVSSIDMNGTISMLPFDDGNTLPIGGTSNGSVQSFTPAYVEMTAQTSVTLGSSGLISAPAAAVNLRHGGGEYAVDSYDRPLNGTMFLVNPNTSIAIYPFDIKLPGRVLLSPGATIDVAGLQDVTLPVSSNFIKFEPRAEFADMPLQRSGPLYGQTLWIDIRASGTRSDGTTWVGTPLADASGVVGAVGRSIYQLMTAGGTVSLRTSTNENLVNGVQYNNDIVLQPGSVINLAGGAVKFTGGMVPVTRLLGADGRLYGMQNADPNLTYLGVAGSFVVAHPHWNVTETFTNPLFSSRYEPGYREGHDAGGLVITTATPYLAADLLFGSVAGERQVRFGRAPSDKIDYTSGSAVDRLTPLQASSDELPSQGYLKLVTRSAIVIDDETQSLPADFASDTVLRIPAKPDAIPSSNFQSVFPSGSAPFVTVLLSSETLSSYGLSLLDINARSLVLAADNSVHLAAGGAFNVLTSGAIDIAGNVTATGGRISLSTDVAANKVSLPTDASGDPVYSKNAAGYTADIFVGGTLDVSGRWVNDFGHADADLAGPGYIDGGSITISTSKRNFGNPKNDDASGSIRLATGSLLDASGGGYISQRGVAKTTASGVMAGKGGSISLLLYQGTTDWYDPEQLSIPTRPQHGSLAAIVLDGTLRAYGFQQNGSLRLGGADTIRIGGVLQPGERSAFWRNGQNITAPLDLLTGGGFGAIVLETLPDGYSKLADGSATPASIIIATDLTLQQRNLSSVADYRDLGTGTKIATVAPLVTLPDEQRSPVDLTLKSNNILLDTGARIVTDPKATIKMAGSRVLKNTPDVAKDQRAASVRLLGSIVDHGGTVAINALKTVLGSQASIDLSGLFIANSRFGETGGPATSGTLLPGGTFAVEAAQPLDAVVFTSTGLSHTANPNLSGSSVLAETGAMVDVSGAAGVIEVLGDQRTNASTSLGSWSNAGTVSVDAGAFLWGGTLKAAGGDPRASNGTIILGGGSVRLTQDAPIVTATTSPGSLIVAAADQLAAFDTIFLYAGSSRGGAARIFTDLATDAFNKSVSTYGVIAPTFYNFSVDGNLNASFGSSRLHIAASTISLGSGGGSASIDAGYVLLTGGGGTTAAGNGALTISGRTIDIEGAAFSGFGRVTFNSAGDIRLSTPKIANGIVTVVNTPAVDAARFAGKLALQGQLWLQAQRIYPVSAVDFTIDAGATGSVNFAKPAGSRTDIPLSAAGTLSVSAAQIEQGGNLFAPLGKITLGVSGITQSVTLGAGSLTSVTLADTIVPYGETPDGLNWYYNASDQPLAQPPSKGLVLAGVTVKVGDGSTIDLRGGGDLQAMQFIEGNGGSRDVLATATTGQSVYALVPAYNDSAAAFDVHFTAPRARTVKVNGAYVAAQTPLDSYPLVGTQVTIDGGNGIPAGTYTLYPAHYATLPGALRVVYYGDNLGRNIPSGTTLPDGTVLVTGHYGSALASVRQSSGESLFAVQTGAVWQQYSEYQFNRATSYFAEKAVHDGIVAPRLPIDAGRLAIVAQQQILLSGTALTSPAPGGRGSELDLSSNKITVLGHEQFVGQQAPAGYASVDVTQLNKFGFESVLVGGLRSDTTTGTLIMPTANYVEIDTRGDAFTAPEILLVAAPETDTVTSTLTVGSGASATTVTLKNVTPKNNGSGVVTVKAGSVIRTEGGVHVGHGRNYVFASSSDVTPASIAAALGGTLDSTGTQITGASLLKLQIYLASTNAQWNPTLTQPALSTLGALFAASNDATLVLRGPAGDRSSPLTVSFANLTSTTYNSKTLSGVVAGTVVLPASDAGKVVVENGASIDTGTMTVQATQKTGAIILAPTASFRVDQMNLAARSIGLEAIPSAGRSESLMLATAGGQFAAVQGLALRAITGAITSYGDVVFDPGAAMQRLTLDARSIAGSGGNATFRVGGSVSLINTGSATSAAAAGVSGTLDLQASEIVLGGGSQTIAGFANVKWSAGNRLVVAAPGALTLGVGTDMVGLNITTPTILVAGATGRDTFALTTLGNAMLTRPAGAVAEPPATSEFGGNFTLTAASISDNATLQAQAGTLTLHATSGDITLGPDAWIAAGGYKVSMLDANIFVAGGKVVLQADAGNVSAHAGSIIDVSQSEAQGYGGEIDVLAAAGRAVLLGELRGQGGPGLGGRLKVDANALQVNAAGIDPQGLLDPLADRLLNGGFGGSIDIRSRAGNLTLSPGHTLKANAVVLTADGLVPDPSDSTKQIADLTGATGNLTVAGTINADGYAGKTADGTGQAGGQVGLFGGNSVTLKSTGQILARTGGSDAVLDPGSHALPSKVVWFNNGTGADTVAFSSSGRYTSDGGATYHSFAAGQAFALPPHSAVLLDLPGSVTVAGNAPVAVYQVAHDEERGGDVTIGTRWSAVGNIDLQSDQVGNDRRRSLIDVSGGIKGGLLGGTVTLRAPLDGHDNAKIAALDASIAGARAVNIQAFASFNTVASPNNVNGLDGSSLKASDGTPVKWDGYIDPAGTASPTGGAIDFGTWTGLTGQQLTVTPGTGYTSVPVVVLTRGGSNIGVSTPQTVNGVTYNDVTDPVTGTTFRPSLQVRTISVGTGGVYDSRPIVQISQPQWGAAPVLTVNMGFNALTFPSETAPVGTRVYLYNTDQNGNLVLIGSSNSGNSYNPATRLFTVNNISVNATYASTLTKLPDQLRVCSGNLSACGNASNGVYYSTGIGGTLKVTSITVAANYGYTSLADATLAFSGGGANPTQATASVVMGAALNITGVTKGYTGTNLPTVALSGGGGSASASFTAVTSTTLAGTSSQATDGSYLFVPTLTSFIPSATSRVFGGQNTGDSAADLRYDANAEHQKFYTDVLANFVEGKGISGIAGYRFDGLLAKLYDVNDPTTLVGRLGSIVHVQPGIDLVNNPTTKTATNNFGDITVVSNWNLAAGTVGNTQTATYLNNSGAPIKNPTTQVALGSYSYFDPNASYVNFVYRLVTPWGGFEPGALTLRTAGNITVNASISDGFFQFGDYLDSNYNIAVQANISLTTARGVGFSAYPNAGLVQGRYSAYLNDYHTTLAAPYKAVANAVSPGSADLTAADLFPNALRVCTTDCSAANLVTITNPGSWSYGVIAGADVTSANPNAVVPLLKATSGNVIIDKHQSYAQPLFGDISLGGQPYTASVNFDIPTMVRTGTGNIDVFAARDVQIKDIAAPGVIYAAGVNTARLSPAYVGSAATPTLADPLGDGFLEPQVLAYSGVSTTRYYGPPTAAAFPYQGGDLDIEAQQDIIGYSGSTDGRSVYQYFRPWLLSQTELTPAEVAAAGTITTRGQGAFAPTKTRIASQTAWWIQYGSFQQGFLSAGGNATVIAGRDLKDVSVSLPTTGRVSGGLSATSTPVTHIYDSGNMLVRAGRDILGGAFYEGSGHASIVAGRAVGQNGTIVRSGSTAKIPDLPQLAVDLGRITIQAGSVAIAGVINPAELHGQSPSQANPVKYTASIPMSNYQLLMDTYGPDSAVSITALTGDLTISPTPTAGGQTYPASFEAVALSGNIITTGISTSGGRMPGIVLSSSEHGTFSLLAAGSIDLTFGYRNGTSNAYRPFISAGPSLLNKAFDPFRPNAWADTHDGDASYAGAFSAPVLAHQDDADLGIDTTARIYAMTGDIKAAGMFGPFDGRSIALDGDLYQGGYARVEINRPAKIYAGTDIIDLNLIVQNIADDSVSSVIAGRDIGYTGWNNAGGLQIAGPGFFVVEAGRDLGPFLPAAHNIATQVTQQQGIVSVANNSATPVGNIYIGRASIGLYDAVLLGGYSFTKPATMRNPLLSRSGAELLIMFGVAPPLPAGSTVARGPGSQIDYQAVINSYIDPAHASLVVHNYLGELRTFLTRIGRPAASDGAAWDAFNALPVELRHVFVDQLFFAELKAVGIAIGDGVTDYQRGYQMVNTMFPAKLGYTQNALGGGSNGANALKHWGDLEMFHGTIQTQLGGDISIFGPSGTMRVGQLALETNPKLKLRDLGILSLGVGAINTFTDQDVLVNSSRVLTTQGGDVLMWSSNGDLDAGRGSKTTLSFPPLQAIYDPDDYQSVDLGGYVSGAGIGVLKSSKAARSSNLYLLAPRGTIDAGTAGVRVSGDAVVAAVTLLNASNIQVGGRSTGLPTFQGPNVSGLTATTTAPPQAVVAPVTPASDRPSVIIVEVLGYGGGDGSPSTDRPTDEQRRRKDDDRQSSNQQQDPRSRYQVIGAGELSDAEARELTEMRRQVVGR</sequence>
<dbReference type="STRING" id="316055.RPE_3238"/>
<dbReference type="InterPro" id="IPR012334">
    <property type="entry name" value="Pectin_lyas_fold"/>
</dbReference>
<dbReference type="EMBL" id="CP000463">
    <property type="protein sequence ID" value="ABJ07172.1"/>
    <property type="molecule type" value="Genomic_DNA"/>
</dbReference>
<evidence type="ECO:0000256" key="1">
    <source>
        <dbReference type="ARBA" id="ARBA00004613"/>
    </source>
</evidence>
<feature type="compositionally biased region" description="Basic and acidic residues" evidence="4">
    <location>
        <begin position="4636"/>
        <end position="4651"/>
    </location>
</feature>
<feature type="domain" description="Filamentous haemagglutinin FhaB/tRNA nuclease CdiA-like TPS" evidence="5">
    <location>
        <begin position="143"/>
        <end position="257"/>
    </location>
</feature>
<dbReference type="NCBIfam" id="TIGR01901">
    <property type="entry name" value="adhes_NPXG"/>
    <property type="match status" value="1"/>
</dbReference>
<dbReference type="InterPro" id="IPR021026">
    <property type="entry name" value="Filamn_hemagglutn_DUF3739"/>
</dbReference>
<keyword evidence="2" id="KW-0964">Secreted</keyword>
<dbReference type="Pfam" id="PF12545">
    <property type="entry name" value="DUF3739"/>
    <property type="match status" value="1"/>
</dbReference>
<gene>
    <name evidence="6" type="ordered locus">RPE_3238</name>
</gene>
<dbReference type="GO" id="GO:0005576">
    <property type="term" value="C:extracellular region"/>
    <property type="evidence" value="ECO:0007669"/>
    <property type="project" value="UniProtKB-SubCell"/>
</dbReference>
<evidence type="ECO:0000256" key="3">
    <source>
        <dbReference type="ARBA" id="ARBA00022729"/>
    </source>
</evidence>
<dbReference type="Gene3D" id="2.160.20.10">
    <property type="entry name" value="Single-stranded right-handed beta-helix, Pectin lyase-like"/>
    <property type="match status" value="1"/>
</dbReference>
<organism evidence="6">
    <name type="scientific">Rhodopseudomonas palustris (strain BisA53)</name>
    <dbReference type="NCBI Taxonomy" id="316055"/>
    <lineage>
        <taxon>Bacteria</taxon>
        <taxon>Pseudomonadati</taxon>
        <taxon>Pseudomonadota</taxon>
        <taxon>Alphaproteobacteria</taxon>
        <taxon>Hyphomicrobiales</taxon>
        <taxon>Nitrobacteraceae</taxon>
        <taxon>Rhodopseudomonas</taxon>
    </lineage>
</organism>
<evidence type="ECO:0000256" key="4">
    <source>
        <dbReference type="SAM" id="MobiDB-lite"/>
    </source>
</evidence>
<dbReference type="PANTHER" id="PTHR12338">
    <property type="entry name" value="AUTOTRANSPORTER"/>
    <property type="match status" value="1"/>
</dbReference>
<feature type="region of interest" description="Disordered" evidence="4">
    <location>
        <begin position="4586"/>
        <end position="4651"/>
    </location>
</feature>
<dbReference type="InterPro" id="IPR008638">
    <property type="entry name" value="FhaB/CdiA-like_TPS"/>
</dbReference>
<reference evidence="6" key="1">
    <citation type="submission" date="2006-09" db="EMBL/GenBank/DDBJ databases">
        <title>Complete sequence of Rhodopseudomonas palustris BisA53.</title>
        <authorList>
            <consortium name="US DOE Joint Genome Institute"/>
            <person name="Copeland A."/>
            <person name="Lucas S."/>
            <person name="Lapidus A."/>
            <person name="Barry K."/>
            <person name="Detter J.C."/>
            <person name="Glavina del Rio T."/>
            <person name="Hammon N."/>
            <person name="Israni S."/>
            <person name="Dalin E."/>
            <person name="Tice H."/>
            <person name="Pitluck S."/>
            <person name="Chain P."/>
            <person name="Malfatti S."/>
            <person name="Shin M."/>
            <person name="Vergez L."/>
            <person name="Schmutz J."/>
            <person name="Larimer F."/>
            <person name="Land M."/>
            <person name="Hauser L."/>
            <person name="Pelletier D.A."/>
            <person name="Kyrpides N."/>
            <person name="Kim E."/>
            <person name="Harwood C.S."/>
            <person name="Oda Y."/>
            <person name="Richardson P."/>
        </authorList>
    </citation>
    <scope>NUCLEOTIDE SEQUENCE [LARGE SCALE GENOMIC DNA]</scope>
    <source>
        <strain evidence="6">BisA53</strain>
    </source>
</reference>